<sequence>MYRPARPRPRKTTITRSRSGCEGCRQRRKRCDEQKPRRRACQRLGLHCNYGQTFQFRSVYDGVTQETNSSPARAGLGALDPGCNHVRCQPQTISPDLAPPHMSIESRGTLVRDSESGSLYYDTTVSDTVPEETRTTAGVDNINLSAEFLQVAAAKINSDNSLYDPDNLLFTQESPPLLEPPGQIKSNASGRDQRLRALPPLSIQEDASPHIAAHSALYETAWQDYCVPALPPILKYVVDSISTLPAVIRWSALALSASRLSRLQPQSASNAAQPPQLRPNRTHWIASQQFYCSATREIVSWEPADKRQDVSTMIQAILLLCCLESATGNFEVFRLHSEGIQALIKGGIKAILSVDLEGGIRLLQAWAQTKMHSWWLRCHFDTPRFLLSDVSFRVEPQLYAYLSVKNTRRTSVMVNLCESYRLDLSLIIRQLGSIELHALGLVSQRTIAADELLSANGLALDEDELRKQSRLLSSWLSHRADSDLPFDSASDTDAVTFPCSNLSVRPLLFNTHAAAMNYAYYTTARIIQAASGVKSLCSSTLETSNIPKDETAHWSLLLLRIAAGLQWEKCLNLNTFSIGLSGLLMVCSLRCPDLDVSRWIQSWVELRCNGENSEEGSFPVSQVRRTLSLLNQERANGIDVVAVFQPNEDEGRQGKADSYRNQSLTSVRLLCRSRNGGIYTVRHRTM</sequence>
<dbReference type="PANTHER" id="PTHR37534:SF7">
    <property type="entry name" value="TRANSCRIPTIONAL ACTIVATOR PROTEIN UGA3"/>
    <property type="match status" value="1"/>
</dbReference>
<dbReference type="SMART" id="SM00066">
    <property type="entry name" value="GAL4"/>
    <property type="match status" value="1"/>
</dbReference>
<organism evidence="3 4">
    <name type="scientific">Sarocladium strictum</name>
    <name type="common">Black bundle disease fungus</name>
    <name type="synonym">Acremonium strictum</name>
    <dbReference type="NCBI Taxonomy" id="5046"/>
    <lineage>
        <taxon>Eukaryota</taxon>
        <taxon>Fungi</taxon>
        <taxon>Dikarya</taxon>
        <taxon>Ascomycota</taxon>
        <taxon>Pezizomycotina</taxon>
        <taxon>Sordariomycetes</taxon>
        <taxon>Hypocreomycetidae</taxon>
        <taxon>Hypocreales</taxon>
        <taxon>Sarocladiaceae</taxon>
        <taxon>Sarocladium</taxon>
    </lineage>
</organism>
<dbReference type="PROSITE" id="PS50048">
    <property type="entry name" value="ZN2_CY6_FUNGAL_2"/>
    <property type="match status" value="1"/>
</dbReference>
<dbReference type="AlphaFoldDB" id="A0AA39L5R1"/>
<evidence type="ECO:0000313" key="3">
    <source>
        <dbReference type="EMBL" id="KAK0385127.1"/>
    </source>
</evidence>
<dbReference type="Gene3D" id="4.10.240.10">
    <property type="entry name" value="Zn(2)-C6 fungal-type DNA-binding domain"/>
    <property type="match status" value="1"/>
</dbReference>
<dbReference type="Pfam" id="PF00172">
    <property type="entry name" value="Zn_clus"/>
    <property type="match status" value="1"/>
</dbReference>
<evidence type="ECO:0000256" key="1">
    <source>
        <dbReference type="ARBA" id="ARBA00023242"/>
    </source>
</evidence>
<dbReference type="EMBL" id="JAPDFR010000007">
    <property type="protein sequence ID" value="KAK0385127.1"/>
    <property type="molecule type" value="Genomic_DNA"/>
</dbReference>
<reference evidence="3" key="1">
    <citation type="submission" date="2022-10" db="EMBL/GenBank/DDBJ databases">
        <title>Determination and structural analysis of whole genome sequence of Sarocladium strictum F4-1.</title>
        <authorList>
            <person name="Hu L."/>
            <person name="Jiang Y."/>
        </authorList>
    </citation>
    <scope>NUCLEOTIDE SEQUENCE</scope>
    <source>
        <strain evidence="3">F4-1</strain>
    </source>
</reference>
<dbReference type="InterPro" id="IPR001138">
    <property type="entry name" value="Zn2Cys6_DnaBD"/>
</dbReference>
<protein>
    <recommendedName>
        <fullName evidence="2">Zn(2)-C6 fungal-type domain-containing protein</fullName>
    </recommendedName>
</protein>
<dbReference type="SUPFAM" id="SSF57701">
    <property type="entry name" value="Zn2/Cys6 DNA-binding domain"/>
    <property type="match status" value="1"/>
</dbReference>
<feature type="domain" description="Zn(2)-C6 fungal-type" evidence="2">
    <location>
        <begin position="20"/>
        <end position="50"/>
    </location>
</feature>
<evidence type="ECO:0000259" key="2">
    <source>
        <dbReference type="PROSITE" id="PS50048"/>
    </source>
</evidence>
<dbReference type="InterPro" id="IPR036864">
    <property type="entry name" value="Zn2-C6_fun-type_DNA-bd_sf"/>
</dbReference>
<dbReference type="GO" id="GO:0005634">
    <property type="term" value="C:nucleus"/>
    <property type="evidence" value="ECO:0007669"/>
    <property type="project" value="TreeGrafter"/>
</dbReference>
<dbReference type="GO" id="GO:0045944">
    <property type="term" value="P:positive regulation of transcription by RNA polymerase II"/>
    <property type="evidence" value="ECO:0007669"/>
    <property type="project" value="TreeGrafter"/>
</dbReference>
<proteinExistence type="predicted"/>
<dbReference type="PANTHER" id="PTHR37534">
    <property type="entry name" value="TRANSCRIPTIONAL ACTIVATOR PROTEIN UGA3"/>
    <property type="match status" value="1"/>
</dbReference>
<evidence type="ECO:0000313" key="4">
    <source>
        <dbReference type="Proteomes" id="UP001175261"/>
    </source>
</evidence>
<dbReference type="GO" id="GO:0008270">
    <property type="term" value="F:zinc ion binding"/>
    <property type="evidence" value="ECO:0007669"/>
    <property type="project" value="InterPro"/>
</dbReference>
<dbReference type="Proteomes" id="UP001175261">
    <property type="component" value="Unassembled WGS sequence"/>
</dbReference>
<dbReference type="GO" id="GO:0000976">
    <property type="term" value="F:transcription cis-regulatory region binding"/>
    <property type="evidence" value="ECO:0007669"/>
    <property type="project" value="TreeGrafter"/>
</dbReference>
<accession>A0AA39L5R1</accession>
<comment type="caution">
    <text evidence="3">The sequence shown here is derived from an EMBL/GenBank/DDBJ whole genome shotgun (WGS) entry which is preliminary data.</text>
</comment>
<gene>
    <name evidence="3" type="ORF">NLU13_7605</name>
</gene>
<dbReference type="GO" id="GO:0000981">
    <property type="term" value="F:DNA-binding transcription factor activity, RNA polymerase II-specific"/>
    <property type="evidence" value="ECO:0007669"/>
    <property type="project" value="InterPro"/>
</dbReference>
<dbReference type="CDD" id="cd00067">
    <property type="entry name" value="GAL4"/>
    <property type="match status" value="1"/>
</dbReference>
<keyword evidence="4" id="KW-1185">Reference proteome</keyword>
<name>A0AA39L5R1_SARSR</name>
<keyword evidence="1" id="KW-0539">Nucleus</keyword>